<dbReference type="Proteomes" id="UP000243459">
    <property type="component" value="Chromosome 4"/>
</dbReference>
<protein>
    <submittedName>
        <fullName evidence="2">Uncharacterized protein</fullName>
    </submittedName>
</protein>
<gene>
    <name evidence="2" type="ORF">A4U43_C04F1920</name>
</gene>
<feature type="transmembrane region" description="Helical" evidence="1">
    <location>
        <begin position="12"/>
        <end position="29"/>
    </location>
</feature>
<evidence type="ECO:0000313" key="2">
    <source>
        <dbReference type="EMBL" id="ONK70825.1"/>
    </source>
</evidence>
<accession>A0A5P1EXJ7</accession>
<reference evidence="3" key="1">
    <citation type="journal article" date="2017" name="Nat. Commun.">
        <title>The asparagus genome sheds light on the origin and evolution of a young Y chromosome.</title>
        <authorList>
            <person name="Harkess A."/>
            <person name="Zhou J."/>
            <person name="Xu C."/>
            <person name="Bowers J.E."/>
            <person name="Van der Hulst R."/>
            <person name="Ayyampalayam S."/>
            <person name="Mercati F."/>
            <person name="Riccardi P."/>
            <person name="McKain M.R."/>
            <person name="Kakrana A."/>
            <person name="Tang H."/>
            <person name="Ray J."/>
            <person name="Groenendijk J."/>
            <person name="Arikit S."/>
            <person name="Mathioni S.M."/>
            <person name="Nakano M."/>
            <person name="Shan H."/>
            <person name="Telgmann-Rauber A."/>
            <person name="Kanno A."/>
            <person name="Yue Z."/>
            <person name="Chen H."/>
            <person name="Li W."/>
            <person name="Chen Y."/>
            <person name="Xu X."/>
            <person name="Zhang Y."/>
            <person name="Luo S."/>
            <person name="Chen H."/>
            <person name="Gao J."/>
            <person name="Mao Z."/>
            <person name="Pires J.C."/>
            <person name="Luo M."/>
            <person name="Kudrna D."/>
            <person name="Wing R.A."/>
            <person name="Meyers B.C."/>
            <person name="Yi K."/>
            <person name="Kong H."/>
            <person name="Lavrijsen P."/>
            <person name="Sunseri F."/>
            <person name="Falavigna A."/>
            <person name="Ye Y."/>
            <person name="Leebens-Mack J.H."/>
            <person name="Chen G."/>
        </authorList>
    </citation>
    <scope>NUCLEOTIDE SEQUENCE [LARGE SCALE GENOMIC DNA]</scope>
    <source>
        <strain evidence="3">cv. DH0086</strain>
    </source>
</reference>
<name>A0A5P1EXJ7_ASPOF</name>
<keyword evidence="1" id="KW-0812">Transmembrane</keyword>
<evidence type="ECO:0000313" key="3">
    <source>
        <dbReference type="Proteomes" id="UP000243459"/>
    </source>
</evidence>
<dbReference type="AlphaFoldDB" id="A0A5P1EXJ7"/>
<feature type="transmembrane region" description="Helical" evidence="1">
    <location>
        <begin position="147"/>
        <end position="168"/>
    </location>
</feature>
<dbReference type="EMBL" id="CM007384">
    <property type="protein sequence ID" value="ONK70825.1"/>
    <property type="molecule type" value="Genomic_DNA"/>
</dbReference>
<organism evidence="2 3">
    <name type="scientific">Asparagus officinalis</name>
    <name type="common">Garden asparagus</name>
    <dbReference type="NCBI Taxonomy" id="4686"/>
    <lineage>
        <taxon>Eukaryota</taxon>
        <taxon>Viridiplantae</taxon>
        <taxon>Streptophyta</taxon>
        <taxon>Embryophyta</taxon>
        <taxon>Tracheophyta</taxon>
        <taxon>Spermatophyta</taxon>
        <taxon>Magnoliopsida</taxon>
        <taxon>Liliopsida</taxon>
        <taxon>Asparagales</taxon>
        <taxon>Asparagaceae</taxon>
        <taxon>Asparagoideae</taxon>
        <taxon>Asparagus</taxon>
    </lineage>
</organism>
<keyword evidence="3" id="KW-1185">Reference proteome</keyword>
<keyword evidence="1" id="KW-1133">Transmembrane helix</keyword>
<proteinExistence type="predicted"/>
<evidence type="ECO:0000256" key="1">
    <source>
        <dbReference type="SAM" id="Phobius"/>
    </source>
</evidence>
<dbReference type="Gramene" id="ONK70825">
    <property type="protein sequence ID" value="ONK70825"/>
    <property type="gene ID" value="A4U43_C04F1920"/>
</dbReference>
<sequence length="199" mass="22589">MYIWPEQLHVSVHPLIITINSVVVASVVAKEMGQGKECRANYDLPGGIAWARWKVRDLKVGGQSGDVILFYVENHCIVPYWNRGARKVSPCGLCVVVSSRLHPVQEHLCVRQKITVESVHIFQCHGAMHYYLELNGSHEREKEEKKLVSLVLDVVIVNYGILSIIFFVNFDCDGQIRIGFARIRHYKAQLQSPALVIQL</sequence>
<keyword evidence="1" id="KW-0472">Membrane</keyword>